<keyword evidence="3" id="KW-1185">Reference proteome</keyword>
<organism evidence="2 3">
    <name type="scientific">Pseudo-nitzschia multistriata</name>
    <dbReference type="NCBI Taxonomy" id="183589"/>
    <lineage>
        <taxon>Eukaryota</taxon>
        <taxon>Sar</taxon>
        <taxon>Stramenopiles</taxon>
        <taxon>Ochrophyta</taxon>
        <taxon>Bacillariophyta</taxon>
        <taxon>Bacillariophyceae</taxon>
        <taxon>Bacillariophycidae</taxon>
        <taxon>Bacillariales</taxon>
        <taxon>Bacillariaceae</taxon>
        <taxon>Pseudo-nitzschia</taxon>
    </lineage>
</organism>
<feature type="transmembrane region" description="Helical" evidence="1">
    <location>
        <begin position="13"/>
        <end position="33"/>
    </location>
</feature>
<evidence type="ECO:0000313" key="2">
    <source>
        <dbReference type="EMBL" id="VEU36168.1"/>
    </source>
</evidence>
<keyword evidence="1" id="KW-0472">Membrane</keyword>
<name>A0A448Z2B3_9STRA</name>
<dbReference type="EMBL" id="CAACVS010000081">
    <property type="protein sequence ID" value="VEU36168.1"/>
    <property type="molecule type" value="Genomic_DNA"/>
</dbReference>
<dbReference type="Proteomes" id="UP000291116">
    <property type="component" value="Unassembled WGS sequence"/>
</dbReference>
<dbReference type="OrthoDB" id="412895at2759"/>
<dbReference type="InterPro" id="IPR025333">
    <property type="entry name" value="DUF4239"/>
</dbReference>
<dbReference type="Pfam" id="PF14023">
    <property type="entry name" value="Bestrophin-like"/>
    <property type="match status" value="1"/>
</dbReference>
<evidence type="ECO:0000313" key="3">
    <source>
        <dbReference type="Proteomes" id="UP000291116"/>
    </source>
</evidence>
<keyword evidence="1" id="KW-1133">Transmembrane helix</keyword>
<sequence length="102" mass="11407">MAPEQLSGITDKFGPGVAILYGTFISLTLAILYERQRDIQKDVAVEASLLALITRNILHIFRDNEALAKRAGQGCADQIRLLSSTNEPSWKRMLEFSTVNRE</sequence>
<keyword evidence="1" id="KW-0812">Transmembrane</keyword>
<accession>A0A448Z2B3</accession>
<protein>
    <submittedName>
        <fullName evidence="2">Uncharacterized protein</fullName>
    </submittedName>
</protein>
<evidence type="ECO:0000256" key="1">
    <source>
        <dbReference type="SAM" id="Phobius"/>
    </source>
</evidence>
<reference evidence="2 3" key="1">
    <citation type="submission" date="2019-01" db="EMBL/GenBank/DDBJ databases">
        <authorList>
            <person name="Ferrante I. M."/>
        </authorList>
    </citation>
    <scope>NUCLEOTIDE SEQUENCE [LARGE SCALE GENOMIC DNA]</scope>
    <source>
        <strain evidence="2 3">B856</strain>
    </source>
</reference>
<proteinExistence type="predicted"/>
<gene>
    <name evidence="2" type="ORF">PSNMU_V1.4_AUG-EV-PASAV3_0029520</name>
</gene>
<dbReference type="AlphaFoldDB" id="A0A448Z2B3"/>